<dbReference type="Gene3D" id="1.10.1200.10">
    <property type="entry name" value="ACP-like"/>
    <property type="match status" value="1"/>
</dbReference>
<dbReference type="InterPro" id="IPR036736">
    <property type="entry name" value="ACP-like_sf"/>
</dbReference>
<feature type="domain" description="Carrier" evidence="1">
    <location>
        <begin position="7"/>
        <end position="82"/>
    </location>
</feature>
<proteinExistence type="predicted"/>
<organism evidence="2 3">
    <name type="scientific">Fontibacillus panacisegetis</name>
    <dbReference type="NCBI Taxonomy" id="670482"/>
    <lineage>
        <taxon>Bacteria</taxon>
        <taxon>Bacillati</taxon>
        <taxon>Bacillota</taxon>
        <taxon>Bacilli</taxon>
        <taxon>Bacillales</taxon>
        <taxon>Paenibacillaceae</taxon>
        <taxon>Fontibacillus</taxon>
    </lineage>
</organism>
<keyword evidence="3" id="KW-1185">Reference proteome</keyword>
<evidence type="ECO:0000313" key="3">
    <source>
        <dbReference type="Proteomes" id="UP000198972"/>
    </source>
</evidence>
<dbReference type="SUPFAM" id="SSF47336">
    <property type="entry name" value="ACP-like"/>
    <property type="match status" value="1"/>
</dbReference>
<dbReference type="Proteomes" id="UP000198972">
    <property type="component" value="Unassembled WGS sequence"/>
</dbReference>
<protein>
    <submittedName>
        <fullName evidence="2">Phosphopantetheine attachment site</fullName>
    </submittedName>
</protein>
<dbReference type="Pfam" id="PF00550">
    <property type="entry name" value="PP-binding"/>
    <property type="match status" value="1"/>
</dbReference>
<evidence type="ECO:0000259" key="1">
    <source>
        <dbReference type="PROSITE" id="PS50075"/>
    </source>
</evidence>
<dbReference type="RefSeq" id="WP_091227586.1">
    <property type="nucleotide sequence ID" value="NZ_FNBG01000004.1"/>
</dbReference>
<reference evidence="2 3" key="1">
    <citation type="submission" date="2016-10" db="EMBL/GenBank/DDBJ databases">
        <authorList>
            <person name="de Groot N.N."/>
        </authorList>
    </citation>
    <scope>NUCLEOTIDE SEQUENCE [LARGE SCALE GENOMIC DNA]</scope>
    <source>
        <strain evidence="2 3">DSM 28129</strain>
    </source>
</reference>
<dbReference type="STRING" id="670482.SAMN04488542_104168"/>
<dbReference type="InterPro" id="IPR009081">
    <property type="entry name" value="PP-bd_ACP"/>
</dbReference>
<sequence length="110" mass="12687">MNNTVYATIEATEIELLKIWRQLLNREVIDTTSNFFTLGCHSLLLVQAIEMIENKFNIRLSFETLLENLTIKDLVTVLHRESNGKVLIHETSNDNKKILNLLSDLDSLED</sequence>
<dbReference type="AlphaFoldDB" id="A0A1G7HHA0"/>
<name>A0A1G7HHA0_9BACL</name>
<dbReference type="EMBL" id="FNBG01000004">
    <property type="protein sequence ID" value="SDE99842.1"/>
    <property type="molecule type" value="Genomic_DNA"/>
</dbReference>
<gene>
    <name evidence="2" type="ORF">SAMN04488542_104168</name>
</gene>
<evidence type="ECO:0000313" key="2">
    <source>
        <dbReference type="EMBL" id="SDE99842.1"/>
    </source>
</evidence>
<accession>A0A1G7HHA0</accession>
<dbReference type="OrthoDB" id="9765680at2"/>
<dbReference type="PROSITE" id="PS50075">
    <property type="entry name" value="CARRIER"/>
    <property type="match status" value="1"/>
</dbReference>